<dbReference type="AlphaFoldDB" id="A0A9N7TS55"/>
<keyword evidence="2" id="KW-1185">Reference proteome</keyword>
<dbReference type="Proteomes" id="UP001153269">
    <property type="component" value="Unassembled WGS sequence"/>
</dbReference>
<evidence type="ECO:0000313" key="1">
    <source>
        <dbReference type="EMBL" id="CAB1418146.1"/>
    </source>
</evidence>
<feature type="non-terminal residue" evidence="1">
    <location>
        <position position="176"/>
    </location>
</feature>
<name>A0A9N7TS55_PLEPL</name>
<organism evidence="1 2">
    <name type="scientific">Pleuronectes platessa</name>
    <name type="common">European plaice</name>
    <dbReference type="NCBI Taxonomy" id="8262"/>
    <lineage>
        <taxon>Eukaryota</taxon>
        <taxon>Metazoa</taxon>
        <taxon>Chordata</taxon>
        <taxon>Craniata</taxon>
        <taxon>Vertebrata</taxon>
        <taxon>Euteleostomi</taxon>
        <taxon>Actinopterygii</taxon>
        <taxon>Neopterygii</taxon>
        <taxon>Teleostei</taxon>
        <taxon>Neoteleostei</taxon>
        <taxon>Acanthomorphata</taxon>
        <taxon>Carangaria</taxon>
        <taxon>Pleuronectiformes</taxon>
        <taxon>Pleuronectoidei</taxon>
        <taxon>Pleuronectidae</taxon>
        <taxon>Pleuronectes</taxon>
    </lineage>
</organism>
<protein>
    <submittedName>
        <fullName evidence="1">Uncharacterized protein</fullName>
    </submittedName>
</protein>
<proteinExistence type="predicted"/>
<sequence length="176" mass="19140">MRVEALTGPFGCHGGTKELFWEPNPSLRGLQSWGQGDEWSGANFSGPLHSALERSSFGANLPSGGPKSWGQGCSLSWTINIGPSSFRLKVGELTHKRQVPPQIQNSLFRQILEKIPKISALGDESEASTLGRAELYGAQELFLRGRNHSLLEGPNHGGAKEMQCLDTIRPLFISAE</sequence>
<accession>A0A9N7TS55</accession>
<evidence type="ECO:0000313" key="2">
    <source>
        <dbReference type="Proteomes" id="UP001153269"/>
    </source>
</evidence>
<dbReference type="EMBL" id="CADEAL010000307">
    <property type="protein sequence ID" value="CAB1418146.1"/>
    <property type="molecule type" value="Genomic_DNA"/>
</dbReference>
<comment type="caution">
    <text evidence="1">The sequence shown here is derived from an EMBL/GenBank/DDBJ whole genome shotgun (WGS) entry which is preliminary data.</text>
</comment>
<gene>
    <name evidence="1" type="ORF">PLEPLA_LOCUS5968</name>
</gene>
<reference evidence="1" key="1">
    <citation type="submission" date="2020-03" db="EMBL/GenBank/DDBJ databases">
        <authorList>
            <person name="Weist P."/>
        </authorList>
    </citation>
    <scope>NUCLEOTIDE SEQUENCE</scope>
</reference>